<dbReference type="EC" id="3.1.4.37" evidence="3"/>
<dbReference type="GO" id="GO:0004113">
    <property type="term" value="F:2',3'-cyclic-nucleotide 3'-phosphodiesterase activity"/>
    <property type="evidence" value="ECO:0007669"/>
    <property type="project" value="UniProtKB-EC"/>
</dbReference>
<dbReference type="HOGENOM" id="CLU_088289_0_0_1"/>
<comment type="function">
    <text evidence="1">Involved in the metabolism of ADP-ribose 1',2'-cyclic phosphate which is produced as a consequence of tRNA splicing.</text>
</comment>
<keyword evidence="7" id="KW-1185">Reference proteome</keyword>
<dbReference type="OMA" id="FEPHITI"/>
<dbReference type="PANTHER" id="PTHR28141:SF1">
    <property type="entry name" value="2',3'-CYCLIC-NUCLEOTIDE 3'-PHOSPHODIESTERASE"/>
    <property type="match status" value="1"/>
</dbReference>
<dbReference type="InParanoid" id="A3LPA5"/>
<dbReference type="Gene3D" id="3.90.1140.10">
    <property type="entry name" value="Cyclic phosphodiesterase"/>
    <property type="match status" value="1"/>
</dbReference>
<evidence type="ECO:0000256" key="1">
    <source>
        <dbReference type="ARBA" id="ARBA00003831"/>
    </source>
</evidence>
<dbReference type="OrthoDB" id="514292at2759"/>
<dbReference type="GeneID" id="4837581"/>
<dbReference type="InterPro" id="IPR009097">
    <property type="entry name" value="Cyclic_Pdiesterase"/>
</dbReference>
<sequence>MGSLNTLFPGSPPRFEPHITISTNVAVDLEDADQTRKDVDKILSASAVALNSLPKNHSNLVTLGKIDSQRKFFKKLYFEVSHDPNLMSLARILRELFVILPADIEAENKKQNPQLYTSDGNGGTVRRKKSKNSSSDSEVPPKEFDTTAIQQEAARKAAHWSAVEYDPHLSLVYSDIYPIDKALWRTIKTRVQDYLNIDNCDSDELVDNGLGWDGGVFKLVLCEGDVRDWIVLGSVDVHSN</sequence>
<dbReference type="InterPro" id="IPR012386">
    <property type="entry name" value="Cyclic-nucl_3Pdiesterase"/>
</dbReference>
<feature type="region of interest" description="Disordered" evidence="5">
    <location>
        <begin position="110"/>
        <end position="144"/>
    </location>
</feature>
<dbReference type="KEGG" id="pic:PICST_54649"/>
<dbReference type="SUPFAM" id="SSF55144">
    <property type="entry name" value="LigT-like"/>
    <property type="match status" value="1"/>
</dbReference>
<evidence type="ECO:0000256" key="4">
    <source>
        <dbReference type="ARBA" id="ARBA00014478"/>
    </source>
</evidence>
<evidence type="ECO:0000256" key="5">
    <source>
        <dbReference type="SAM" id="MobiDB-lite"/>
    </source>
</evidence>
<dbReference type="FunCoup" id="A3LPA5">
    <property type="interactions" value="9"/>
</dbReference>
<dbReference type="PANTHER" id="PTHR28141">
    <property type="entry name" value="2',3'-CYCLIC-NUCLEOTIDE 3'-PHOSPHODIESTERASE"/>
    <property type="match status" value="1"/>
</dbReference>
<dbReference type="STRING" id="322104.A3LPA5"/>
<dbReference type="Proteomes" id="UP000002258">
    <property type="component" value="Chromosome 2"/>
</dbReference>
<name>A3LPA5_PICST</name>
<dbReference type="eggNOG" id="ENOG502RY6J">
    <property type="taxonomic scope" value="Eukaryota"/>
</dbReference>
<accession>A3LPA5</accession>
<comment type="similarity">
    <text evidence="2">Belongs to the 2H phosphoesterase superfamily. CPD1 family.</text>
</comment>
<evidence type="ECO:0000313" key="7">
    <source>
        <dbReference type="Proteomes" id="UP000002258"/>
    </source>
</evidence>
<dbReference type="EMBL" id="CP000496">
    <property type="protein sequence ID" value="ABN64463.2"/>
    <property type="molecule type" value="Genomic_DNA"/>
</dbReference>
<reference evidence="6 7" key="1">
    <citation type="journal article" date="2007" name="Nat. Biotechnol.">
        <title>Genome sequence of the lignocellulose-bioconverting and xylose-fermenting yeast Pichia stipitis.</title>
        <authorList>
            <person name="Jeffries T.W."/>
            <person name="Grigoriev I.V."/>
            <person name="Grimwood J."/>
            <person name="Laplaza J.M."/>
            <person name="Aerts A."/>
            <person name="Salamov A."/>
            <person name="Schmutz J."/>
            <person name="Lindquist E."/>
            <person name="Dehal P."/>
            <person name="Shapiro H."/>
            <person name="Jin Y.S."/>
            <person name="Passoth V."/>
            <person name="Richardson P.M."/>
        </authorList>
    </citation>
    <scope>NUCLEOTIDE SEQUENCE [LARGE SCALE GENOMIC DNA]</scope>
    <source>
        <strain evidence="7">ATCC 58785 / CBS 6054 / NBRC 10063 / NRRL Y-11545</strain>
    </source>
</reference>
<dbReference type="AlphaFoldDB" id="A3LPA5"/>
<dbReference type="GO" id="GO:0009187">
    <property type="term" value="P:cyclic nucleotide metabolic process"/>
    <property type="evidence" value="ECO:0007669"/>
    <property type="project" value="TreeGrafter"/>
</dbReference>
<proteinExistence type="inferred from homology"/>
<organism evidence="6 7">
    <name type="scientific">Scheffersomyces stipitis (strain ATCC 58785 / CBS 6054 / NBRC 10063 / NRRL Y-11545)</name>
    <name type="common">Yeast</name>
    <name type="synonym">Pichia stipitis</name>
    <dbReference type="NCBI Taxonomy" id="322104"/>
    <lineage>
        <taxon>Eukaryota</taxon>
        <taxon>Fungi</taxon>
        <taxon>Dikarya</taxon>
        <taxon>Ascomycota</taxon>
        <taxon>Saccharomycotina</taxon>
        <taxon>Pichiomycetes</taxon>
        <taxon>Debaryomycetaceae</taxon>
        <taxon>Scheffersomyces</taxon>
    </lineage>
</organism>
<evidence type="ECO:0000256" key="3">
    <source>
        <dbReference type="ARBA" id="ARBA00012317"/>
    </source>
</evidence>
<evidence type="ECO:0000256" key="2">
    <source>
        <dbReference type="ARBA" id="ARBA00006037"/>
    </source>
</evidence>
<protein>
    <recommendedName>
        <fullName evidence="4">2',3'-cyclic-nucleotide 3'-phosphodiesterase</fullName>
        <ecNumber evidence="3">3.1.4.37</ecNumber>
    </recommendedName>
</protein>
<gene>
    <name evidence="6" type="ORF">PICST_54649</name>
</gene>
<dbReference type="Pfam" id="PF07823">
    <property type="entry name" value="CPDase"/>
    <property type="match status" value="1"/>
</dbReference>
<evidence type="ECO:0000313" key="6">
    <source>
        <dbReference type="EMBL" id="ABN64463.2"/>
    </source>
</evidence>
<dbReference type="RefSeq" id="XP_001382492.2">
    <property type="nucleotide sequence ID" value="XM_001382455.1"/>
</dbReference>